<dbReference type="PROSITE" id="PS51354">
    <property type="entry name" value="GLUTAREDOXIN_2"/>
    <property type="match status" value="1"/>
</dbReference>
<dbReference type="RefSeq" id="WP_114100136.1">
    <property type="nucleotide sequence ID" value="NZ_JPWI01000022.1"/>
</dbReference>
<dbReference type="GO" id="GO:0016740">
    <property type="term" value="F:transferase activity"/>
    <property type="evidence" value="ECO:0007669"/>
    <property type="project" value="UniProtKB-KW"/>
</dbReference>
<dbReference type="InterPro" id="IPR036249">
    <property type="entry name" value="Thioredoxin-like_sf"/>
</dbReference>
<protein>
    <submittedName>
        <fullName evidence="3">Glutathione S-transferase</fullName>
    </submittedName>
</protein>
<comment type="caution">
    <text evidence="3">The sequence shown here is derived from an EMBL/GenBank/DDBJ whole genome shotgun (WGS) entry which is preliminary data.</text>
</comment>
<dbReference type="Pfam" id="PF13417">
    <property type="entry name" value="GST_N_3"/>
    <property type="match status" value="1"/>
</dbReference>
<keyword evidence="3" id="KW-0808">Transferase</keyword>
<dbReference type="AlphaFoldDB" id="A0A367WJ15"/>
<reference evidence="3 4" key="1">
    <citation type="submission" date="2014-07" db="EMBL/GenBank/DDBJ databases">
        <title>Draft genome sequence of Thalassospira profundimaris PR54-5.</title>
        <authorList>
            <person name="Lai Q."/>
            <person name="Shao Z."/>
        </authorList>
    </citation>
    <scope>NUCLEOTIDE SEQUENCE [LARGE SCALE GENOMIC DNA]</scope>
    <source>
        <strain evidence="3 4">PR54-5</strain>
    </source>
</reference>
<sequence length="221" mass="26283">MPITFYGHYFSSFCQKALIAFYEHGLDYTFREIDFQNDEIMQELGALWPIRKMPVIVDQNRTVIESSIIVEYVDERYHRDFRLIPQDADRAIEVRFMDRFFDHYVATPQMKLVIDAMRSEGEHDPYGVAKAKVMLETSYAWLDEKMKDRTWAIGNDFTLADCAAGPHLFYAHWSHPIDPRFENLRAYRDRLMARPSFARCIEDGRYFRPFFPLDVPHMDLD</sequence>
<evidence type="ECO:0000313" key="4">
    <source>
        <dbReference type="Proteomes" id="UP000252255"/>
    </source>
</evidence>
<dbReference type="SFLD" id="SFLDS00019">
    <property type="entry name" value="Glutathione_Transferase_(cytos"/>
    <property type="match status" value="1"/>
</dbReference>
<dbReference type="EMBL" id="JPWI01000022">
    <property type="protein sequence ID" value="RCK41418.1"/>
    <property type="molecule type" value="Genomic_DNA"/>
</dbReference>
<dbReference type="PANTHER" id="PTHR44051:SF9">
    <property type="entry name" value="GLUTATHIONE S-TRANSFERASE 1"/>
    <property type="match status" value="1"/>
</dbReference>
<dbReference type="PROSITE" id="PS50405">
    <property type="entry name" value="GST_CTER"/>
    <property type="match status" value="1"/>
</dbReference>
<organism evidence="3 4">
    <name type="scientific">Thalassospira profundimaris</name>
    <dbReference type="NCBI Taxonomy" id="502049"/>
    <lineage>
        <taxon>Bacteria</taxon>
        <taxon>Pseudomonadati</taxon>
        <taxon>Pseudomonadota</taxon>
        <taxon>Alphaproteobacteria</taxon>
        <taxon>Rhodospirillales</taxon>
        <taxon>Thalassospiraceae</taxon>
        <taxon>Thalassospira</taxon>
    </lineage>
</organism>
<dbReference type="SFLD" id="SFLDG00358">
    <property type="entry name" value="Main_(cytGST)"/>
    <property type="match status" value="1"/>
</dbReference>
<feature type="domain" description="GST N-terminal" evidence="1">
    <location>
        <begin position="1"/>
        <end position="81"/>
    </location>
</feature>
<feature type="domain" description="GST C-terminal" evidence="2">
    <location>
        <begin position="86"/>
        <end position="210"/>
    </location>
</feature>
<proteinExistence type="predicted"/>
<name>A0A367WJ15_9PROT</name>
<dbReference type="SUPFAM" id="SSF52833">
    <property type="entry name" value="Thioredoxin-like"/>
    <property type="match status" value="1"/>
</dbReference>
<evidence type="ECO:0000259" key="1">
    <source>
        <dbReference type="PROSITE" id="PS50404"/>
    </source>
</evidence>
<dbReference type="Pfam" id="PF13410">
    <property type="entry name" value="GST_C_2"/>
    <property type="match status" value="1"/>
</dbReference>
<dbReference type="SUPFAM" id="SSF47616">
    <property type="entry name" value="GST C-terminal domain-like"/>
    <property type="match status" value="1"/>
</dbReference>
<dbReference type="OrthoDB" id="9782992at2"/>
<evidence type="ECO:0000259" key="2">
    <source>
        <dbReference type="PROSITE" id="PS50405"/>
    </source>
</evidence>
<accession>A0A367WJ15</accession>
<dbReference type="PANTHER" id="PTHR44051">
    <property type="entry name" value="GLUTATHIONE S-TRANSFERASE-RELATED"/>
    <property type="match status" value="1"/>
</dbReference>
<dbReference type="PROSITE" id="PS50404">
    <property type="entry name" value="GST_NTER"/>
    <property type="match status" value="1"/>
</dbReference>
<dbReference type="InterPro" id="IPR040079">
    <property type="entry name" value="Glutathione_S-Trfase"/>
</dbReference>
<dbReference type="Gene3D" id="3.40.30.10">
    <property type="entry name" value="Glutaredoxin"/>
    <property type="match status" value="1"/>
</dbReference>
<dbReference type="CDD" id="cd00570">
    <property type="entry name" value="GST_N_family"/>
    <property type="match status" value="1"/>
</dbReference>
<dbReference type="Gene3D" id="1.20.1050.10">
    <property type="match status" value="1"/>
</dbReference>
<gene>
    <name evidence="3" type="ORF">TH30_22105</name>
</gene>
<dbReference type="InterPro" id="IPR036282">
    <property type="entry name" value="Glutathione-S-Trfase_C_sf"/>
</dbReference>
<dbReference type="InterPro" id="IPR004045">
    <property type="entry name" value="Glutathione_S-Trfase_N"/>
</dbReference>
<evidence type="ECO:0000313" key="3">
    <source>
        <dbReference type="EMBL" id="RCK41418.1"/>
    </source>
</evidence>
<dbReference type="Proteomes" id="UP000252255">
    <property type="component" value="Unassembled WGS sequence"/>
</dbReference>
<dbReference type="InterPro" id="IPR010987">
    <property type="entry name" value="Glutathione-S-Trfase_C-like"/>
</dbReference>